<gene>
    <name evidence="2" type="ORF">L201_002432</name>
</gene>
<evidence type="ECO:0000313" key="2">
    <source>
        <dbReference type="EMBL" id="WWC87542.1"/>
    </source>
</evidence>
<feature type="region of interest" description="Disordered" evidence="1">
    <location>
        <begin position="81"/>
        <end position="154"/>
    </location>
</feature>
<keyword evidence="3" id="KW-1185">Reference proteome</keyword>
<proteinExistence type="predicted"/>
<feature type="compositionally biased region" description="Basic residues" evidence="1">
    <location>
        <begin position="102"/>
        <end position="111"/>
    </location>
</feature>
<protein>
    <submittedName>
        <fullName evidence="2">Uncharacterized protein</fullName>
    </submittedName>
</protein>
<dbReference type="AlphaFoldDB" id="A0AAX4JQA2"/>
<accession>A0AAX4JQA2</accession>
<evidence type="ECO:0000256" key="1">
    <source>
        <dbReference type="SAM" id="MobiDB-lite"/>
    </source>
</evidence>
<organism evidence="2 3">
    <name type="scientific">Kwoniella dendrophila CBS 6074</name>
    <dbReference type="NCBI Taxonomy" id="1295534"/>
    <lineage>
        <taxon>Eukaryota</taxon>
        <taxon>Fungi</taxon>
        <taxon>Dikarya</taxon>
        <taxon>Basidiomycota</taxon>
        <taxon>Agaricomycotina</taxon>
        <taxon>Tremellomycetes</taxon>
        <taxon>Tremellales</taxon>
        <taxon>Cryptococcaceae</taxon>
        <taxon>Kwoniella</taxon>
    </lineage>
</organism>
<feature type="compositionally biased region" description="Polar residues" evidence="1">
    <location>
        <begin position="85"/>
        <end position="94"/>
    </location>
</feature>
<dbReference type="RefSeq" id="XP_066074305.1">
    <property type="nucleotide sequence ID" value="XM_066218208.1"/>
</dbReference>
<feature type="compositionally biased region" description="Basic and acidic residues" evidence="1">
    <location>
        <begin position="143"/>
        <end position="154"/>
    </location>
</feature>
<dbReference type="GeneID" id="91093104"/>
<dbReference type="Proteomes" id="UP001355207">
    <property type="component" value="Chromosome 3"/>
</dbReference>
<dbReference type="EMBL" id="CP144100">
    <property type="protein sequence ID" value="WWC87542.1"/>
    <property type="molecule type" value="Genomic_DNA"/>
</dbReference>
<evidence type="ECO:0000313" key="3">
    <source>
        <dbReference type="Proteomes" id="UP001355207"/>
    </source>
</evidence>
<sequence length="154" mass="16390">MFDGNNVPEPVIRLDRSLSLPGFSTMPEPSYPTFALSAPPTYAPLPADPSTYADQFAVSAGETSRGPFYGLPPPSFWATVPLIPNTPSQSSTGSAAPEAAPTKRKAKRSRKVAVPLTNTATLDMSRHGGLPGLQAKLNRGFRVRADAPRKQNAK</sequence>
<reference evidence="2 3" key="1">
    <citation type="submission" date="2024-01" db="EMBL/GenBank/DDBJ databases">
        <title>Comparative genomics of Cryptococcus and Kwoniella reveals pathogenesis evolution and contrasting modes of karyotype evolution via chromosome fusion or intercentromeric recombination.</title>
        <authorList>
            <person name="Coelho M.A."/>
            <person name="David-Palma M."/>
            <person name="Shea T."/>
            <person name="Bowers K."/>
            <person name="McGinley-Smith S."/>
            <person name="Mohammad A.W."/>
            <person name="Gnirke A."/>
            <person name="Yurkov A.M."/>
            <person name="Nowrousian M."/>
            <person name="Sun S."/>
            <person name="Cuomo C.A."/>
            <person name="Heitman J."/>
        </authorList>
    </citation>
    <scope>NUCLEOTIDE SEQUENCE [LARGE SCALE GENOMIC DNA]</scope>
    <source>
        <strain evidence="2 3">CBS 6074</strain>
    </source>
</reference>
<name>A0AAX4JQA2_9TREE</name>